<dbReference type="SUPFAM" id="SSF53448">
    <property type="entry name" value="Nucleotide-diphospho-sugar transferases"/>
    <property type="match status" value="1"/>
</dbReference>
<gene>
    <name evidence="9" type="primary">glgD</name>
    <name evidence="9" type="ORF">H8S40_02460</name>
</gene>
<keyword evidence="9" id="KW-0548">Nucleotidyltransferase</keyword>
<dbReference type="InterPro" id="IPR005836">
    <property type="entry name" value="ADP_Glu_pyroP_CS"/>
</dbReference>
<feature type="domain" description="Nucleotidyl transferase" evidence="7">
    <location>
        <begin position="5"/>
        <end position="255"/>
    </location>
</feature>
<evidence type="ECO:0000259" key="8">
    <source>
        <dbReference type="Pfam" id="PF24894"/>
    </source>
</evidence>
<evidence type="ECO:0000259" key="7">
    <source>
        <dbReference type="Pfam" id="PF00483"/>
    </source>
</evidence>
<feature type="domain" description="Glucose-1-phosphate adenylyltransferase/Bifunctional protein GlmU-like C-terminal hexapeptide" evidence="8">
    <location>
        <begin position="286"/>
        <end position="358"/>
    </location>
</feature>
<dbReference type="NCBIfam" id="TIGR02092">
    <property type="entry name" value="glgD"/>
    <property type="match status" value="1"/>
</dbReference>
<dbReference type="SUPFAM" id="SSF51161">
    <property type="entry name" value="Trimeric LpxA-like enzymes"/>
    <property type="match status" value="1"/>
</dbReference>
<dbReference type="CDD" id="cd02508">
    <property type="entry name" value="ADP_Glucose_PP"/>
    <property type="match status" value="1"/>
</dbReference>
<evidence type="ECO:0000256" key="4">
    <source>
        <dbReference type="ARBA" id="ARBA00022840"/>
    </source>
</evidence>
<dbReference type="GO" id="GO:0008878">
    <property type="term" value="F:glucose-1-phosphate adenylyltransferase activity"/>
    <property type="evidence" value="ECO:0007669"/>
    <property type="project" value="UniProtKB-EC"/>
</dbReference>
<protein>
    <submittedName>
        <fullName evidence="9">Glucose-1-phosphate adenylyltransferase subunit GlgD</fullName>
        <ecNumber evidence="9">2.7.7.27</ecNumber>
    </submittedName>
</protein>
<evidence type="ECO:0000313" key="10">
    <source>
        <dbReference type="Proteomes" id="UP000631576"/>
    </source>
</evidence>
<keyword evidence="5" id="KW-0320">Glycogen biosynthesis</keyword>
<organism evidence="9 10">
    <name type="scientific">Ruminococcus hominis</name>
    <dbReference type="NCBI Taxonomy" id="2763065"/>
    <lineage>
        <taxon>Bacteria</taxon>
        <taxon>Bacillati</taxon>
        <taxon>Bacillota</taxon>
        <taxon>Clostridia</taxon>
        <taxon>Eubacteriales</taxon>
        <taxon>Oscillospiraceae</taxon>
        <taxon>Ruminococcus</taxon>
    </lineage>
</organism>
<keyword evidence="3" id="KW-0547">Nucleotide-binding</keyword>
<dbReference type="InterPro" id="IPR029044">
    <property type="entry name" value="Nucleotide-diphossugar_trans"/>
</dbReference>
<evidence type="ECO:0000313" key="9">
    <source>
        <dbReference type="EMBL" id="MBC5682451.1"/>
    </source>
</evidence>
<dbReference type="EC" id="2.7.7.27" evidence="9"/>
<evidence type="ECO:0000256" key="6">
    <source>
        <dbReference type="ARBA" id="ARBA00023277"/>
    </source>
</evidence>
<keyword evidence="10" id="KW-1185">Reference proteome</keyword>
<dbReference type="Pfam" id="PF24894">
    <property type="entry name" value="Hexapep_GlmU"/>
    <property type="match status" value="1"/>
</dbReference>
<evidence type="ECO:0000256" key="2">
    <source>
        <dbReference type="ARBA" id="ARBA00022600"/>
    </source>
</evidence>
<dbReference type="InterPro" id="IPR011004">
    <property type="entry name" value="Trimer_LpxA-like_sf"/>
</dbReference>
<dbReference type="EMBL" id="JACOPE010000001">
    <property type="protein sequence ID" value="MBC5682451.1"/>
    <property type="molecule type" value="Genomic_DNA"/>
</dbReference>
<evidence type="ECO:0000256" key="1">
    <source>
        <dbReference type="ARBA" id="ARBA00010443"/>
    </source>
</evidence>
<dbReference type="Gene3D" id="2.160.10.10">
    <property type="entry name" value="Hexapeptide repeat proteins"/>
    <property type="match status" value="1"/>
</dbReference>
<keyword evidence="2" id="KW-0321">Glycogen metabolism</keyword>
<accession>A0ABR7G4T2</accession>
<dbReference type="CDD" id="cd04651">
    <property type="entry name" value="LbH_G1P_AT_C"/>
    <property type="match status" value="1"/>
</dbReference>
<comment type="similarity">
    <text evidence="1">Belongs to the bacterial/plant glucose-1-phosphate adenylyltransferase family.</text>
</comment>
<sequence>MRAVGIILAGGNSRKMQELTEKRAVAAMPIATSYRAIDFALSNMTNSKIQKVAVLTQYNARSLNEHLNSSKWWNFGRKQGGLYVFTPTITSDNGYWYRGTADAIYQNLDFLKKCHEPYVVITSGDAVYKLDYNKVLEYHIAKKADITVVVKELSENEDATRYGTVRMNESARIEEFEEKPMIAHSQTVSTGIYVMRRRQLIDLIERCAEEERHDFVNDILIRYKNLKKIYGYKISNYWSNISTVDAYYKTNMDFLKPEVRDYFFKQLPEIYSKVSDLPPAKYNPGAVVKNSLVGSGSIINGTIENSVIFKKVYVGNNCVIKNSIILNDVYLGDNTYIENCIVESRDTIRANTRHIGENGVKVVVEKNERYAL</sequence>
<dbReference type="InterPro" id="IPR011832">
    <property type="entry name" value="GlgDAde_trans"/>
</dbReference>
<evidence type="ECO:0000256" key="3">
    <source>
        <dbReference type="ARBA" id="ARBA00022741"/>
    </source>
</evidence>
<dbReference type="PANTHER" id="PTHR43523:SF6">
    <property type="entry name" value="GLYCOGEN BIOSYNTHESIS PROTEIN GLGD"/>
    <property type="match status" value="1"/>
</dbReference>
<keyword evidence="6" id="KW-0119">Carbohydrate metabolism</keyword>
<dbReference type="Pfam" id="PF00483">
    <property type="entry name" value="NTP_transferase"/>
    <property type="match status" value="1"/>
</dbReference>
<dbReference type="Proteomes" id="UP000631576">
    <property type="component" value="Unassembled WGS sequence"/>
</dbReference>
<dbReference type="InterPro" id="IPR011831">
    <property type="entry name" value="ADP-Glc_PPase"/>
</dbReference>
<proteinExistence type="inferred from homology"/>
<dbReference type="Gene3D" id="3.90.550.10">
    <property type="entry name" value="Spore Coat Polysaccharide Biosynthesis Protein SpsA, Chain A"/>
    <property type="match status" value="1"/>
</dbReference>
<keyword evidence="9" id="KW-0808">Transferase</keyword>
<keyword evidence="4" id="KW-0067">ATP-binding</keyword>
<dbReference type="InterPro" id="IPR056818">
    <property type="entry name" value="GlmU/GlgC-like_hexapep"/>
</dbReference>
<reference evidence="9 10" key="1">
    <citation type="submission" date="2020-08" db="EMBL/GenBank/DDBJ databases">
        <title>Genome public.</title>
        <authorList>
            <person name="Liu C."/>
            <person name="Sun Q."/>
        </authorList>
    </citation>
    <scope>NUCLEOTIDE SEQUENCE [LARGE SCALE GENOMIC DNA]</scope>
    <source>
        <strain evidence="9 10">NSJ-13</strain>
    </source>
</reference>
<dbReference type="RefSeq" id="WP_117990224.1">
    <property type="nucleotide sequence ID" value="NZ_JACOPE010000001.1"/>
</dbReference>
<comment type="caution">
    <text evidence="9">The sequence shown here is derived from an EMBL/GenBank/DDBJ whole genome shotgun (WGS) entry which is preliminary data.</text>
</comment>
<evidence type="ECO:0000256" key="5">
    <source>
        <dbReference type="ARBA" id="ARBA00023056"/>
    </source>
</evidence>
<name>A0ABR7G4T2_9FIRM</name>
<dbReference type="InterPro" id="IPR005835">
    <property type="entry name" value="NTP_transferase_dom"/>
</dbReference>
<dbReference type="PROSITE" id="PS00809">
    <property type="entry name" value="ADP_GLC_PYROPHOSPH_2"/>
    <property type="match status" value="1"/>
</dbReference>
<dbReference type="PANTHER" id="PTHR43523">
    <property type="entry name" value="GLUCOSE-1-PHOSPHATE ADENYLYLTRANSFERASE-RELATED"/>
    <property type="match status" value="1"/>
</dbReference>